<feature type="compositionally biased region" description="Low complexity" evidence="1">
    <location>
        <begin position="105"/>
        <end position="134"/>
    </location>
</feature>
<feature type="compositionally biased region" description="Low complexity" evidence="1">
    <location>
        <begin position="148"/>
        <end position="157"/>
    </location>
</feature>
<dbReference type="EMBL" id="VDMD01000002">
    <property type="protein sequence ID" value="TRM68178.1"/>
    <property type="molecule type" value="Genomic_DNA"/>
</dbReference>
<feature type="region of interest" description="Disordered" evidence="1">
    <location>
        <begin position="471"/>
        <end position="508"/>
    </location>
</feature>
<gene>
    <name evidence="2" type="ORF">BD626DRAFT_565033</name>
</gene>
<feature type="compositionally biased region" description="Basic and acidic residues" evidence="1">
    <location>
        <begin position="47"/>
        <end position="56"/>
    </location>
</feature>
<accession>A0A550CTQ7</accession>
<organism evidence="2 3">
    <name type="scientific">Schizophyllum amplum</name>
    <dbReference type="NCBI Taxonomy" id="97359"/>
    <lineage>
        <taxon>Eukaryota</taxon>
        <taxon>Fungi</taxon>
        <taxon>Dikarya</taxon>
        <taxon>Basidiomycota</taxon>
        <taxon>Agaricomycotina</taxon>
        <taxon>Agaricomycetes</taxon>
        <taxon>Agaricomycetidae</taxon>
        <taxon>Agaricales</taxon>
        <taxon>Schizophyllaceae</taxon>
        <taxon>Schizophyllum</taxon>
    </lineage>
</organism>
<name>A0A550CTQ7_9AGAR</name>
<feature type="compositionally biased region" description="Polar residues" evidence="1">
    <location>
        <begin position="478"/>
        <end position="487"/>
    </location>
</feature>
<feature type="compositionally biased region" description="Low complexity" evidence="1">
    <location>
        <begin position="182"/>
        <end position="200"/>
    </location>
</feature>
<evidence type="ECO:0000256" key="1">
    <source>
        <dbReference type="SAM" id="MobiDB-lite"/>
    </source>
</evidence>
<dbReference type="Proteomes" id="UP000320762">
    <property type="component" value="Unassembled WGS sequence"/>
</dbReference>
<feature type="compositionally biased region" description="Low complexity" evidence="1">
    <location>
        <begin position="35"/>
        <end position="46"/>
    </location>
</feature>
<dbReference type="OrthoDB" id="3260940at2759"/>
<feature type="compositionally biased region" description="Low complexity" evidence="1">
    <location>
        <begin position="256"/>
        <end position="267"/>
    </location>
</feature>
<keyword evidence="3" id="KW-1185">Reference proteome</keyword>
<sequence>MVSAALTALQTTPVLSEKIVAEYDDRAMKHPLRQASASTTTATTSSDENHVLEARQSRKPKPTSRLYTFLTRSRSRSTPREPSTNSAFDHVPDLPRGYHSVDLNSPQSKAPSRASSRPLSTTTTATNTTITPQTFSLTPRGEKRRQQASAVAAAMGPPASPRPASPSPASSGTRRRLHNLFGLTLGGSRKSSGGSTSSRGDTSRSRPNTPATAPSAPDHLSRQQEPSTRSKTDVSSRGRGLLSIQRPGSPSPLMRSDSSLQNSSTSSVQRRFRPARLAPFLGGGDPPSSSTTGSFDQPTSPTSISPPQPPRPGHASNTPRISHTPASPSRHSRQKGSMDACFSDSECVRSQKGKERASLDNRSAGRHAKAAGHPALTRDVKHGSFDFERPGWGRANARGVAPALAMDRSGSGRSGRSRDSDVTPTSGRGQLRELRPNLTSNSPSSYEPGGSLGRRNGTHVRFRAGHGAFQFEPAVPASPTSLTSNMSAEKVRGRRRRARDEDDEEADHFEEYDFEREQLRQARHRAAGVSPLASQVSISAPTASKTIGYRSGAKGRSLDLGLGLAWAPTKVRADAVLPGLSRSLSQSGSTGSRWRDDELGQVGKDLSDIYRRALDDESYALFKKYVHRFDAKDIPFDGPTGIVTRVERLLNRQPHLSGESRKSMLDSLIKIILRNA</sequence>
<feature type="compositionally biased region" description="Basic and acidic residues" evidence="1">
    <location>
        <begin position="376"/>
        <end position="391"/>
    </location>
</feature>
<comment type="caution">
    <text evidence="2">The sequence shown here is derived from an EMBL/GenBank/DDBJ whole genome shotgun (WGS) entry which is preliminary data.</text>
</comment>
<dbReference type="STRING" id="97359.A0A550CTQ7"/>
<evidence type="ECO:0000313" key="2">
    <source>
        <dbReference type="EMBL" id="TRM68178.1"/>
    </source>
</evidence>
<evidence type="ECO:0000313" key="3">
    <source>
        <dbReference type="Proteomes" id="UP000320762"/>
    </source>
</evidence>
<dbReference type="AlphaFoldDB" id="A0A550CTQ7"/>
<feature type="compositionally biased region" description="Low complexity" evidence="1">
    <location>
        <begin position="286"/>
        <end position="303"/>
    </location>
</feature>
<proteinExistence type="predicted"/>
<feature type="compositionally biased region" description="Low complexity" evidence="1">
    <location>
        <begin position="63"/>
        <end position="72"/>
    </location>
</feature>
<feature type="compositionally biased region" description="Polar residues" evidence="1">
    <location>
        <begin position="315"/>
        <end position="329"/>
    </location>
</feature>
<feature type="compositionally biased region" description="Basic and acidic residues" evidence="1">
    <location>
        <begin position="346"/>
        <end position="359"/>
    </location>
</feature>
<reference evidence="2 3" key="1">
    <citation type="journal article" date="2019" name="New Phytol.">
        <title>Comparative genomics reveals unique wood-decay strategies and fruiting body development in the Schizophyllaceae.</title>
        <authorList>
            <person name="Almasi E."/>
            <person name="Sahu N."/>
            <person name="Krizsan K."/>
            <person name="Balint B."/>
            <person name="Kovacs G.M."/>
            <person name="Kiss B."/>
            <person name="Cseklye J."/>
            <person name="Drula E."/>
            <person name="Henrissat B."/>
            <person name="Nagy I."/>
            <person name="Chovatia M."/>
            <person name="Adam C."/>
            <person name="LaButti K."/>
            <person name="Lipzen A."/>
            <person name="Riley R."/>
            <person name="Grigoriev I.V."/>
            <person name="Nagy L.G."/>
        </authorList>
    </citation>
    <scope>NUCLEOTIDE SEQUENCE [LARGE SCALE GENOMIC DNA]</scope>
    <source>
        <strain evidence="2 3">NL-1724</strain>
    </source>
</reference>
<protein>
    <submittedName>
        <fullName evidence="2">Uncharacterized protein</fullName>
    </submittedName>
</protein>
<feature type="region of interest" description="Disordered" evidence="1">
    <location>
        <begin position="30"/>
        <end position="458"/>
    </location>
</feature>